<proteinExistence type="predicted"/>
<dbReference type="Proteomes" id="UP001159364">
    <property type="component" value="Linkage Group LG03"/>
</dbReference>
<dbReference type="Pfam" id="PF03087">
    <property type="entry name" value="BPS1"/>
    <property type="match status" value="1"/>
</dbReference>
<dbReference type="InterPro" id="IPR008930">
    <property type="entry name" value="Terpenoid_cyclase/PrenylTrfase"/>
</dbReference>
<evidence type="ECO:0000313" key="2">
    <source>
        <dbReference type="Proteomes" id="UP001159364"/>
    </source>
</evidence>
<accession>A0AAV8TX41</accession>
<dbReference type="SUPFAM" id="SSF48239">
    <property type="entry name" value="Terpenoid cyclases/Protein prenyltransferases"/>
    <property type="match status" value="1"/>
</dbReference>
<protein>
    <submittedName>
        <fullName evidence="1">Uncharacterized protein</fullName>
    </submittedName>
</protein>
<reference evidence="1 2" key="1">
    <citation type="submission" date="2021-09" db="EMBL/GenBank/DDBJ databases">
        <title>Genomic insights and catalytic innovation underlie evolution of tropane alkaloids biosynthesis.</title>
        <authorList>
            <person name="Wang Y.-J."/>
            <person name="Tian T."/>
            <person name="Huang J.-P."/>
            <person name="Huang S.-X."/>
        </authorList>
    </citation>
    <scope>NUCLEOTIDE SEQUENCE [LARGE SCALE GENOMIC DNA]</scope>
    <source>
        <strain evidence="1">KIB-2018</strain>
        <tissue evidence="1">Leaf</tissue>
    </source>
</reference>
<keyword evidence="2" id="KW-1185">Reference proteome</keyword>
<gene>
    <name evidence="1" type="ORF">K2173_023431</name>
</gene>
<dbReference type="GO" id="GO:0048364">
    <property type="term" value="P:root development"/>
    <property type="evidence" value="ECO:0007669"/>
    <property type="project" value="InterPro"/>
</dbReference>
<dbReference type="PANTHER" id="PTHR33070:SF109">
    <property type="entry name" value="DOMAIN PROTEIN, PUTATIVE (DUF241)-RELATED"/>
    <property type="match status" value="1"/>
</dbReference>
<name>A0AAV8TX41_9ROSI</name>
<sequence length="146" mass="16215">MNRSMFESFLHFLSNPVSKTKKSKWSFISKLMQKGVIACEEKQESGNELECVDAALAEVSKFNRALFSQTKLEALETSIEHLEIGLESVFRGLIKPSASLLNMTHSNCLAVRKGIDFLLQIQCEDGGSGESYLSCSNKVYTPLEGN</sequence>
<organism evidence="1 2">
    <name type="scientific">Erythroxylum novogranatense</name>
    <dbReference type="NCBI Taxonomy" id="1862640"/>
    <lineage>
        <taxon>Eukaryota</taxon>
        <taxon>Viridiplantae</taxon>
        <taxon>Streptophyta</taxon>
        <taxon>Embryophyta</taxon>
        <taxon>Tracheophyta</taxon>
        <taxon>Spermatophyta</taxon>
        <taxon>Magnoliopsida</taxon>
        <taxon>eudicotyledons</taxon>
        <taxon>Gunneridae</taxon>
        <taxon>Pentapetalae</taxon>
        <taxon>rosids</taxon>
        <taxon>fabids</taxon>
        <taxon>Malpighiales</taxon>
        <taxon>Erythroxylaceae</taxon>
        <taxon>Erythroxylum</taxon>
    </lineage>
</organism>
<dbReference type="PANTHER" id="PTHR33070">
    <property type="entry name" value="OS06G0725500 PROTEIN"/>
    <property type="match status" value="1"/>
</dbReference>
<evidence type="ECO:0000313" key="1">
    <source>
        <dbReference type="EMBL" id="KAJ8771106.1"/>
    </source>
</evidence>
<dbReference type="GO" id="GO:0048367">
    <property type="term" value="P:shoot system development"/>
    <property type="evidence" value="ECO:0007669"/>
    <property type="project" value="InterPro"/>
</dbReference>
<comment type="caution">
    <text evidence="1">The sequence shown here is derived from an EMBL/GenBank/DDBJ whole genome shotgun (WGS) entry which is preliminary data.</text>
</comment>
<dbReference type="AlphaFoldDB" id="A0AAV8TX41"/>
<dbReference type="Gene3D" id="1.50.10.20">
    <property type="match status" value="1"/>
</dbReference>
<dbReference type="EMBL" id="JAIWQS010000003">
    <property type="protein sequence ID" value="KAJ8771106.1"/>
    <property type="molecule type" value="Genomic_DNA"/>
</dbReference>
<dbReference type="InterPro" id="IPR004320">
    <property type="entry name" value="BPS1_pln"/>
</dbReference>